<dbReference type="AlphaFoldDB" id="A0A432MF96"/>
<dbReference type="InterPro" id="IPR009943">
    <property type="entry name" value="DUF1475"/>
</dbReference>
<keyword evidence="1" id="KW-0472">Membrane</keyword>
<proteinExistence type="predicted"/>
<organism evidence="2 3">
    <name type="scientific">Tautonia sociabilis</name>
    <dbReference type="NCBI Taxonomy" id="2080755"/>
    <lineage>
        <taxon>Bacteria</taxon>
        <taxon>Pseudomonadati</taxon>
        <taxon>Planctomycetota</taxon>
        <taxon>Planctomycetia</taxon>
        <taxon>Isosphaerales</taxon>
        <taxon>Isosphaeraceae</taxon>
        <taxon>Tautonia</taxon>
    </lineage>
</organism>
<reference evidence="2 3" key="2">
    <citation type="submission" date="2019-01" db="EMBL/GenBank/DDBJ databases">
        <title>Tautonia sociabilis, a novel thermotolerant planctomycete of Isosphaeraceae family, isolated from a 4000 m deep subterranean habitat.</title>
        <authorList>
            <person name="Kovaleva O.L."/>
            <person name="Elcheninov A.G."/>
            <person name="Van Heerden E."/>
            <person name="Toshchakov S.V."/>
            <person name="Novikov A."/>
            <person name="Bonch-Osmolovskaya E.A."/>
            <person name="Kublanov I.V."/>
        </authorList>
    </citation>
    <scope>NUCLEOTIDE SEQUENCE [LARGE SCALE GENOMIC DNA]</scope>
    <source>
        <strain evidence="2 3">GM2012</strain>
    </source>
</reference>
<sequence>MRAILLTLFASVLLLMLAVTAWASWDRAVWQAGYLFAEPWFVATLVDAYCGFLTFYVWVAYKERSITARVGWFLAIMGLGNIAMAVYMLLQLVRLRRDHSWEHLLLRPAQQPDHPESGNSR</sequence>
<dbReference type="RefSeq" id="WP_126727233.1">
    <property type="nucleotide sequence ID" value="NZ_RYZH01000047.1"/>
</dbReference>
<name>A0A432MF96_9BACT</name>
<dbReference type="Pfam" id="PF07343">
    <property type="entry name" value="DUF1475"/>
    <property type="match status" value="1"/>
</dbReference>
<evidence type="ECO:0000256" key="1">
    <source>
        <dbReference type="SAM" id="Phobius"/>
    </source>
</evidence>
<keyword evidence="1" id="KW-0812">Transmembrane</keyword>
<accession>A0A432MF96</accession>
<evidence type="ECO:0000313" key="3">
    <source>
        <dbReference type="Proteomes" id="UP000280296"/>
    </source>
</evidence>
<keyword evidence="3" id="KW-1185">Reference proteome</keyword>
<feature type="transmembrane region" description="Helical" evidence="1">
    <location>
        <begin position="39"/>
        <end position="59"/>
    </location>
</feature>
<dbReference type="PANTHER" id="PTHR36318">
    <property type="entry name" value="OS06G0581300 PROTEIN"/>
    <property type="match status" value="1"/>
</dbReference>
<feature type="transmembrane region" description="Helical" evidence="1">
    <location>
        <begin position="71"/>
        <end position="90"/>
    </location>
</feature>
<gene>
    <name evidence="2" type="ORF">TsocGM_19985</name>
</gene>
<keyword evidence="1" id="KW-1133">Transmembrane helix</keyword>
<comment type="caution">
    <text evidence="2">The sequence shown here is derived from an EMBL/GenBank/DDBJ whole genome shotgun (WGS) entry which is preliminary data.</text>
</comment>
<protein>
    <submittedName>
        <fullName evidence="2">DUF1475 domain-containing protein</fullName>
    </submittedName>
</protein>
<evidence type="ECO:0000313" key="2">
    <source>
        <dbReference type="EMBL" id="RUL84636.1"/>
    </source>
</evidence>
<dbReference type="EMBL" id="RYZH01000047">
    <property type="protein sequence ID" value="RUL84636.1"/>
    <property type="molecule type" value="Genomic_DNA"/>
</dbReference>
<reference evidence="2 3" key="1">
    <citation type="submission" date="2018-12" db="EMBL/GenBank/DDBJ databases">
        <authorList>
            <person name="Toschakov S.V."/>
        </authorList>
    </citation>
    <scope>NUCLEOTIDE SEQUENCE [LARGE SCALE GENOMIC DNA]</scope>
    <source>
        <strain evidence="2 3">GM2012</strain>
    </source>
</reference>
<dbReference type="PANTHER" id="PTHR36318:SF3">
    <property type="entry name" value="OS06G0581300 PROTEIN"/>
    <property type="match status" value="1"/>
</dbReference>
<dbReference type="OrthoDB" id="194531at2"/>
<dbReference type="Proteomes" id="UP000280296">
    <property type="component" value="Unassembled WGS sequence"/>
</dbReference>